<dbReference type="InterPro" id="IPR027806">
    <property type="entry name" value="HARBI1_dom"/>
</dbReference>
<keyword evidence="2" id="KW-0479">Metal-binding</keyword>
<organism evidence="4 5">
    <name type="scientific">Mucor saturninus</name>
    <dbReference type="NCBI Taxonomy" id="64648"/>
    <lineage>
        <taxon>Eukaryota</taxon>
        <taxon>Fungi</taxon>
        <taxon>Fungi incertae sedis</taxon>
        <taxon>Mucoromycota</taxon>
        <taxon>Mucoromycotina</taxon>
        <taxon>Mucoromycetes</taxon>
        <taxon>Mucorales</taxon>
        <taxon>Mucorineae</taxon>
        <taxon>Mucoraceae</taxon>
        <taxon>Mucor</taxon>
    </lineage>
</organism>
<protein>
    <recommendedName>
        <fullName evidence="3">DDE Tnp4 domain-containing protein</fullName>
    </recommendedName>
</protein>
<comment type="caution">
    <text evidence="4">The sequence shown here is derived from an EMBL/GenBank/DDBJ whole genome shotgun (WGS) entry which is preliminary data.</text>
</comment>
<gene>
    <name evidence="4" type="ORF">INT47_007865</name>
</gene>
<dbReference type="Proteomes" id="UP000603453">
    <property type="component" value="Unassembled WGS sequence"/>
</dbReference>
<dbReference type="EMBL" id="JAEPRD010000018">
    <property type="protein sequence ID" value="KAG2208766.1"/>
    <property type="molecule type" value="Genomic_DNA"/>
</dbReference>
<dbReference type="Pfam" id="PF13359">
    <property type="entry name" value="DDE_Tnp_4"/>
    <property type="match status" value="1"/>
</dbReference>
<evidence type="ECO:0000313" key="4">
    <source>
        <dbReference type="EMBL" id="KAG2208766.1"/>
    </source>
</evidence>
<accession>A0A8H7RCQ0</accession>
<keyword evidence="5" id="KW-1185">Reference proteome</keyword>
<proteinExistence type="predicted"/>
<dbReference type="OrthoDB" id="2282012at2759"/>
<dbReference type="AlphaFoldDB" id="A0A8H7RCQ0"/>
<reference evidence="4" key="1">
    <citation type="submission" date="2020-12" db="EMBL/GenBank/DDBJ databases">
        <title>Metabolic potential, ecology and presence of endohyphal bacteria is reflected in genomic diversity of Mucoromycotina.</title>
        <authorList>
            <person name="Muszewska A."/>
            <person name="Okrasinska A."/>
            <person name="Steczkiewicz K."/>
            <person name="Drgas O."/>
            <person name="Orlowska M."/>
            <person name="Perlinska-Lenart U."/>
            <person name="Aleksandrzak-Piekarczyk T."/>
            <person name="Szatraj K."/>
            <person name="Zielenkiewicz U."/>
            <person name="Pilsyk S."/>
            <person name="Malc E."/>
            <person name="Mieczkowski P."/>
            <person name="Kruszewska J.S."/>
            <person name="Biernat P."/>
            <person name="Pawlowska J."/>
        </authorList>
    </citation>
    <scope>NUCLEOTIDE SEQUENCE</scope>
    <source>
        <strain evidence="4">WA0000017839</strain>
    </source>
</reference>
<evidence type="ECO:0000256" key="2">
    <source>
        <dbReference type="ARBA" id="ARBA00022723"/>
    </source>
</evidence>
<dbReference type="GO" id="GO:0046872">
    <property type="term" value="F:metal ion binding"/>
    <property type="evidence" value="ECO:0007669"/>
    <property type="project" value="UniProtKB-KW"/>
</dbReference>
<evidence type="ECO:0000259" key="3">
    <source>
        <dbReference type="Pfam" id="PF13359"/>
    </source>
</evidence>
<evidence type="ECO:0000256" key="1">
    <source>
        <dbReference type="ARBA" id="ARBA00001968"/>
    </source>
</evidence>
<feature type="domain" description="DDE Tnp4" evidence="3">
    <location>
        <begin position="54"/>
        <end position="118"/>
    </location>
</feature>
<evidence type="ECO:0000313" key="5">
    <source>
        <dbReference type="Proteomes" id="UP000603453"/>
    </source>
</evidence>
<name>A0A8H7RCQ0_9FUNG</name>
<sequence length="122" mass="14002">MSRRTFSWLIQLLSEHPAFQEQVEETARGFEYPNGPELTAPENKKLPGCIGVADGKLIQVYKPRQNPESYRDRKGNISINLLAVCDSSQRFTYVYAGETGRTHDARMFSRSELRSYCRNPDI</sequence>
<comment type="cofactor">
    <cofactor evidence="1">
        <name>a divalent metal cation</name>
        <dbReference type="ChEBI" id="CHEBI:60240"/>
    </cofactor>
</comment>